<proteinExistence type="predicted"/>
<dbReference type="SUPFAM" id="SSF48452">
    <property type="entry name" value="TPR-like"/>
    <property type="match status" value="1"/>
</dbReference>
<accession>A0A6G8F121</accession>
<reference evidence="1" key="1">
    <citation type="journal article" date="2020" name="J. ISSAAS">
        <title>Lactobacilli and other gastrointestinal microbiota of Peromyscus leucopus, reservoir host for agents of Lyme disease and other zoonoses in North America.</title>
        <authorList>
            <person name="Milovic A."/>
            <person name="Bassam K."/>
            <person name="Shao H."/>
            <person name="Chatzistamou I."/>
            <person name="Tufts D.M."/>
            <person name="Diuk-Wasser M."/>
            <person name="Barbour A.G."/>
        </authorList>
    </citation>
    <scope>NUCLEOTIDE SEQUENCE</scope>
    <source>
        <strain evidence="1">LL70</strain>
    </source>
</reference>
<organism evidence="1">
    <name type="scientific">uncultured Prevotella sp</name>
    <dbReference type="NCBI Taxonomy" id="159272"/>
    <lineage>
        <taxon>Bacteria</taxon>
        <taxon>Pseudomonadati</taxon>
        <taxon>Bacteroidota</taxon>
        <taxon>Bacteroidia</taxon>
        <taxon>Bacteroidales</taxon>
        <taxon>Prevotellaceae</taxon>
        <taxon>Prevotella</taxon>
        <taxon>environmental samples</taxon>
    </lineage>
</organism>
<dbReference type="EMBL" id="MN990733">
    <property type="protein sequence ID" value="QIM09967.1"/>
    <property type="molecule type" value="Genomic_DNA"/>
</dbReference>
<dbReference type="InterPro" id="IPR011990">
    <property type="entry name" value="TPR-like_helical_dom_sf"/>
</dbReference>
<protein>
    <recommendedName>
        <fullName evidence="2">RagB/SusD family nutrient uptake outer membrane protein</fullName>
    </recommendedName>
</protein>
<dbReference type="PROSITE" id="PS51257">
    <property type="entry name" value="PROKAR_LIPOPROTEIN"/>
    <property type="match status" value="1"/>
</dbReference>
<sequence>MKKIFLSIIASACILGFTSCSDMLETESSRQAYDPALDEKTDSVFFAYGVMQAMQQLADQYFFQNEMRGELVQPTSKASVHLQQLANFTAGTDCKYDSVYLYYKVINNCNYYLANRDTTLTTSKKNVVINEYVAIASFRAWAYLQLTHQYGNVPYVTEPVLSISQINSVTEMTDYKEILRSQAEYLQNLKNRFTEEQIATPVYRTDFSIGSTQWKANKRIYPDRLFIPLNVILGDIYLEMGEYPKAAKAYFDYLRYTGINGYIGNFYAERRNPKDDYGITFPAEYLSNERQNNALFPSLSDDDADGMRWNFVFGNKTEQITYIPMATNYTNGKVTELPLAFGYDYYSSQANNVAKYRHSYGNNRYCPETEEMQVVPSDIYMDMANHAPYYYVYTSALSAQTVVSQANIGDARANDVVRSNDENSNCVFVQKPSTGEVYLYRNTTVYLRLAEALNRMGYPELAFAVLKTGIHTGIRSYLTSRYDPTSGENPDNYYIPDEAYQLLVDEIPFFSEANEPIFTNTTLPNSYIAGVHMRGAGAVDFRNSTYRYRPVVEERIEKIRNDFNLGLSGQPYTKEEYINAMEDLLCDEYAMEFAFEGTRFSDLLRIARHKNMASPYTAAFGDTWLSKKLESKAPGITTQNCYLPFK</sequence>
<name>A0A6G8F121_9BACT</name>
<evidence type="ECO:0008006" key="2">
    <source>
        <dbReference type="Google" id="ProtNLM"/>
    </source>
</evidence>
<dbReference type="Gene3D" id="1.25.40.390">
    <property type="match status" value="1"/>
</dbReference>
<gene>
    <name evidence="1" type="ORF">Prevot485_0660</name>
</gene>
<evidence type="ECO:0000313" key="1">
    <source>
        <dbReference type="EMBL" id="QIM09967.1"/>
    </source>
</evidence>
<dbReference type="AlphaFoldDB" id="A0A6G8F121"/>